<keyword evidence="1" id="KW-0812">Transmembrane</keyword>
<evidence type="ECO:0000256" key="1">
    <source>
        <dbReference type="SAM" id="Phobius"/>
    </source>
</evidence>
<feature type="transmembrane region" description="Helical" evidence="1">
    <location>
        <begin position="37"/>
        <end position="56"/>
    </location>
</feature>
<gene>
    <name evidence="2" type="ORF">SAMN05421879_103237</name>
</gene>
<proteinExistence type="predicted"/>
<name>A0A285VMW3_9MICO</name>
<dbReference type="RefSeq" id="WP_097187570.1">
    <property type="nucleotide sequence ID" value="NZ_OBQK01000003.1"/>
</dbReference>
<reference evidence="3" key="1">
    <citation type="submission" date="2017-08" db="EMBL/GenBank/DDBJ databases">
        <authorList>
            <person name="Varghese N."/>
            <person name="Submissions S."/>
        </authorList>
    </citation>
    <scope>NUCLEOTIDE SEQUENCE [LARGE SCALE GENOMIC DNA]</scope>
    <source>
        <strain evidence="3">USBA17B2</strain>
    </source>
</reference>
<feature type="transmembrane region" description="Helical" evidence="1">
    <location>
        <begin position="12"/>
        <end position="31"/>
    </location>
</feature>
<keyword evidence="1" id="KW-1133">Transmembrane helix</keyword>
<sequence>MHEDNHGHSKAAWTGVAVMLVATVLGCYAAVFGPAWLLWAGVVGFVLGAVVWYAMARAGLGSDPERSRA</sequence>
<evidence type="ECO:0000313" key="2">
    <source>
        <dbReference type="EMBL" id="SOC54556.1"/>
    </source>
</evidence>
<keyword evidence="1" id="KW-0472">Membrane</keyword>
<dbReference type="NCBIfam" id="NF041681">
    <property type="entry name" value="HGxxPAAW"/>
    <property type="match status" value="1"/>
</dbReference>
<evidence type="ECO:0000313" key="3">
    <source>
        <dbReference type="Proteomes" id="UP000219688"/>
    </source>
</evidence>
<keyword evidence="3" id="KW-1185">Reference proteome</keyword>
<organism evidence="2 3">
    <name type="scientific">Ornithinimicrobium cerasi</name>
    <dbReference type="NCBI Taxonomy" id="2248773"/>
    <lineage>
        <taxon>Bacteria</taxon>
        <taxon>Bacillati</taxon>
        <taxon>Actinomycetota</taxon>
        <taxon>Actinomycetes</taxon>
        <taxon>Micrococcales</taxon>
        <taxon>Ornithinimicrobiaceae</taxon>
        <taxon>Ornithinimicrobium</taxon>
    </lineage>
</organism>
<dbReference type="Proteomes" id="UP000219688">
    <property type="component" value="Unassembled WGS sequence"/>
</dbReference>
<dbReference type="InterPro" id="IPR046550">
    <property type="entry name" value="DUF6704"/>
</dbReference>
<dbReference type="EMBL" id="OBQK01000003">
    <property type="protein sequence ID" value="SOC54556.1"/>
    <property type="molecule type" value="Genomic_DNA"/>
</dbReference>
<protein>
    <submittedName>
        <fullName evidence="2">Uncharacterized protein</fullName>
    </submittedName>
</protein>
<accession>A0A285VMW3</accession>
<dbReference type="AlphaFoldDB" id="A0A285VMW3"/>
<dbReference type="Pfam" id="PF20447">
    <property type="entry name" value="DUF6704"/>
    <property type="match status" value="1"/>
</dbReference>